<dbReference type="EMBL" id="VSRR010003614">
    <property type="protein sequence ID" value="MPC36818.1"/>
    <property type="molecule type" value="Genomic_DNA"/>
</dbReference>
<gene>
    <name evidence="2" type="ORF">E2C01_030284</name>
</gene>
<dbReference type="AlphaFoldDB" id="A0A5B7EUB9"/>
<proteinExistence type="predicted"/>
<organism evidence="2 3">
    <name type="scientific">Portunus trituberculatus</name>
    <name type="common">Swimming crab</name>
    <name type="synonym">Neptunus trituberculatus</name>
    <dbReference type="NCBI Taxonomy" id="210409"/>
    <lineage>
        <taxon>Eukaryota</taxon>
        <taxon>Metazoa</taxon>
        <taxon>Ecdysozoa</taxon>
        <taxon>Arthropoda</taxon>
        <taxon>Crustacea</taxon>
        <taxon>Multicrustacea</taxon>
        <taxon>Malacostraca</taxon>
        <taxon>Eumalacostraca</taxon>
        <taxon>Eucarida</taxon>
        <taxon>Decapoda</taxon>
        <taxon>Pleocyemata</taxon>
        <taxon>Brachyura</taxon>
        <taxon>Eubrachyura</taxon>
        <taxon>Portunoidea</taxon>
        <taxon>Portunidae</taxon>
        <taxon>Portuninae</taxon>
        <taxon>Portunus</taxon>
    </lineage>
</organism>
<dbReference type="Proteomes" id="UP000324222">
    <property type="component" value="Unassembled WGS sequence"/>
</dbReference>
<name>A0A5B7EUB9_PORTR</name>
<accession>A0A5B7EUB9</accession>
<evidence type="ECO:0000313" key="2">
    <source>
        <dbReference type="EMBL" id="MPC36818.1"/>
    </source>
</evidence>
<feature type="region of interest" description="Disordered" evidence="1">
    <location>
        <begin position="67"/>
        <end position="88"/>
    </location>
</feature>
<comment type="caution">
    <text evidence="2">The sequence shown here is derived from an EMBL/GenBank/DDBJ whole genome shotgun (WGS) entry which is preliminary data.</text>
</comment>
<evidence type="ECO:0000313" key="3">
    <source>
        <dbReference type="Proteomes" id="UP000324222"/>
    </source>
</evidence>
<keyword evidence="3" id="KW-1185">Reference proteome</keyword>
<protein>
    <submittedName>
        <fullName evidence="2">Uncharacterized protein</fullName>
    </submittedName>
</protein>
<reference evidence="2 3" key="1">
    <citation type="submission" date="2019-05" db="EMBL/GenBank/DDBJ databases">
        <title>Another draft genome of Portunus trituberculatus and its Hox gene families provides insights of decapod evolution.</title>
        <authorList>
            <person name="Jeong J.-H."/>
            <person name="Song I."/>
            <person name="Kim S."/>
            <person name="Choi T."/>
            <person name="Kim D."/>
            <person name="Ryu S."/>
            <person name="Kim W."/>
        </authorList>
    </citation>
    <scope>NUCLEOTIDE SEQUENCE [LARGE SCALE GENOMIC DNA]</scope>
    <source>
        <tissue evidence="2">Muscle</tissue>
    </source>
</reference>
<sequence>MLRCCAGITSAPLFLPGRPFLASNQGAGGRTCLVQRQAGKPSPGIRPASGLPQASLLLSASLLRAGSQSATRSHHDHPAPSPHYLLHLPGHAPSPLPCPYHDA</sequence>
<evidence type="ECO:0000256" key="1">
    <source>
        <dbReference type="SAM" id="MobiDB-lite"/>
    </source>
</evidence>